<keyword evidence="1" id="KW-0597">Phosphoprotein</keyword>
<gene>
    <name evidence="3" type="ORF">E1181_08930</name>
</gene>
<dbReference type="Gene3D" id="3.40.50.2300">
    <property type="match status" value="1"/>
</dbReference>
<evidence type="ECO:0000259" key="2">
    <source>
        <dbReference type="PROSITE" id="PS50110"/>
    </source>
</evidence>
<evidence type="ECO:0000256" key="1">
    <source>
        <dbReference type="PROSITE-ProRule" id="PRU00169"/>
    </source>
</evidence>
<feature type="modified residue" description="4-aspartylphosphate" evidence="1">
    <location>
        <position position="55"/>
    </location>
</feature>
<evidence type="ECO:0000313" key="4">
    <source>
        <dbReference type="Proteomes" id="UP000295674"/>
    </source>
</evidence>
<comment type="caution">
    <text evidence="3">The sequence shown here is derived from an EMBL/GenBank/DDBJ whole genome shotgun (WGS) entry which is preliminary data.</text>
</comment>
<dbReference type="PROSITE" id="PS50110">
    <property type="entry name" value="RESPONSE_REGULATORY"/>
    <property type="match status" value="1"/>
</dbReference>
<dbReference type="SUPFAM" id="SSF52172">
    <property type="entry name" value="CheY-like"/>
    <property type="match status" value="1"/>
</dbReference>
<dbReference type="OrthoDB" id="3700703at2"/>
<dbReference type="GO" id="GO:0000160">
    <property type="term" value="P:phosphorelay signal transduction system"/>
    <property type="evidence" value="ECO:0007669"/>
    <property type="project" value="InterPro"/>
</dbReference>
<proteinExistence type="predicted"/>
<dbReference type="EMBL" id="SMKS01000010">
    <property type="protein sequence ID" value="TDD07542.1"/>
    <property type="molecule type" value="Genomic_DNA"/>
</dbReference>
<dbReference type="Proteomes" id="UP000295674">
    <property type="component" value="Unassembled WGS sequence"/>
</dbReference>
<protein>
    <submittedName>
        <fullName evidence="3">Response regulator transcription factor</fullName>
    </submittedName>
</protein>
<dbReference type="InterPro" id="IPR001789">
    <property type="entry name" value="Sig_transdc_resp-reg_receiver"/>
</dbReference>
<name>A0A4R4VPA1_9PSEU</name>
<feature type="domain" description="Response regulatory" evidence="2">
    <location>
        <begin position="4"/>
        <end position="108"/>
    </location>
</feature>
<dbReference type="AlphaFoldDB" id="A0A4R4VPA1"/>
<organism evidence="3 4">
    <name type="scientific">Saccharopolyspora terrae</name>
    <dbReference type="NCBI Taxonomy" id="2530384"/>
    <lineage>
        <taxon>Bacteria</taxon>
        <taxon>Bacillati</taxon>
        <taxon>Actinomycetota</taxon>
        <taxon>Actinomycetes</taxon>
        <taxon>Pseudonocardiales</taxon>
        <taxon>Pseudonocardiaceae</taxon>
        <taxon>Saccharopolyspora</taxon>
    </lineage>
</organism>
<sequence length="108" mass="12042">MSTRVFLVDVPRLMREIIETAVARRPDVFIVGEAHDTNRVIDEIRRARADIVVLDVGPPGRPDALVPLLEQLPAMPLLLISQDGRAVFRCQPLGELSLPTLLRSLEQP</sequence>
<keyword evidence="4" id="KW-1185">Reference proteome</keyword>
<accession>A0A4R4VPA1</accession>
<evidence type="ECO:0000313" key="3">
    <source>
        <dbReference type="EMBL" id="TDD07542.1"/>
    </source>
</evidence>
<reference evidence="3 4" key="1">
    <citation type="submission" date="2019-03" db="EMBL/GenBank/DDBJ databases">
        <title>Draft genome sequences of novel Actinobacteria.</title>
        <authorList>
            <person name="Sahin N."/>
            <person name="Ay H."/>
            <person name="Saygin H."/>
        </authorList>
    </citation>
    <scope>NUCLEOTIDE SEQUENCE [LARGE SCALE GENOMIC DNA]</scope>
    <source>
        <strain evidence="3 4">16K309</strain>
    </source>
</reference>
<dbReference type="InterPro" id="IPR011006">
    <property type="entry name" value="CheY-like_superfamily"/>
</dbReference>